<proteinExistence type="predicted"/>
<feature type="domain" description="Major facilitator superfamily (MFS) profile" evidence="8">
    <location>
        <begin position="54"/>
        <end position="442"/>
    </location>
</feature>
<dbReference type="PANTHER" id="PTHR43124">
    <property type="entry name" value="PURINE EFFLUX PUMP PBUE"/>
    <property type="match status" value="1"/>
</dbReference>
<evidence type="ECO:0000313" key="9">
    <source>
        <dbReference type="EMBL" id="MUG71405.1"/>
    </source>
</evidence>
<dbReference type="PRINTS" id="PR01035">
    <property type="entry name" value="TCRTETA"/>
</dbReference>
<organism evidence="9 10">
    <name type="scientific">Paenibacillus validus</name>
    <dbReference type="NCBI Taxonomy" id="44253"/>
    <lineage>
        <taxon>Bacteria</taxon>
        <taxon>Bacillati</taxon>
        <taxon>Bacillota</taxon>
        <taxon>Bacilli</taxon>
        <taxon>Bacillales</taxon>
        <taxon>Paenibacillaceae</taxon>
        <taxon>Paenibacillus</taxon>
    </lineage>
</organism>
<reference evidence="9 10" key="1">
    <citation type="submission" date="2019-11" db="EMBL/GenBank/DDBJ databases">
        <title>Draft genome sequences of five Paenibacillus species of dairy origin.</title>
        <authorList>
            <person name="Olajide A.M."/>
            <person name="Chen S."/>
            <person name="Lapointe G."/>
        </authorList>
    </citation>
    <scope>NUCLEOTIDE SEQUENCE [LARGE SCALE GENOMIC DNA]</scope>
    <source>
        <strain evidence="9 10">2CS3</strain>
    </source>
</reference>
<evidence type="ECO:0000256" key="2">
    <source>
        <dbReference type="ARBA" id="ARBA00022448"/>
    </source>
</evidence>
<dbReference type="SUPFAM" id="SSF103473">
    <property type="entry name" value="MFS general substrate transporter"/>
    <property type="match status" value="1"/>
</dbReference>
<evidence type="ECO:0000313" key="10">
    <source>
        <dbReference type="Proteomes" id="UP000450917"/>
    </source>
</evidence>
<feature type="transmembrane region" description="Helical" evidence="7">
    <location>
        <begin position="206"/>
        <end position="230"/>
    </location>
</feature>
<evidence type="ECO:0000256" key="3">
    <source>
        <dbReference type="ARBA" id="ARBA00022475"/>
    </source>
</evidence>
<dbReference type="EMBL" id="WNZX01000009">
    <property type="protein sequence ID" value="MUG71405.1"/>
    <property type="molecule type" value="Genomic_DNA"/>
</dbReference>
<feature type="transmembrane region" description="Helical" evidence="7">
    <location>
        <begin position="418"/>
        <end position="438"/>
    </location>
</feature>
<dbReference type="GO" id="GO:0022857">
    <property type="term" value="F:transmembrane transporter activity"/>
    <property type="evidence" value="ECO:0007669"/>
    <property type="project" value="InterPro"/>
</dbReference>
<name>A0A7X2ZBV2_9BACL</name>
<keyword evidence="2" id="KW-0813">Transport</keyword>
<dbReference type="RefSeq" id="WP_127606103.1">
    <property type="nucleotide sequence ID" value="NZ_JARTHJ010000176.1"/>
</dbReference>
<dbReference type="Gene3D" id="1.20.1250.20">
    <property type="entry name" value="MFS general substrate transporter like domains"/>
    <property type="match status" value="1"/>
</dbReference>
<accession>A0A7X2ZBV2</accession>
<dbReference type="InterPro" id="IPR020846">
    <property type="entry name" value="MFS_dom"/>
</dbReference>
<feature type="transmembrane region" description="Helical" evidence="7">
    <location>
        <begin position="51"/>
        <end position="76"/>
    </location>
</feature>
<dbReference type="PANTHER" id="PTHR43124:SF3">
    <property type="entry name" value="CHLORAMPHENICOL EFFLUX PUMP RV0191"/>
    <property type="match status" value="1"/>
</dbReference>
<keyword evidence="10" id="KW-1185">Reference proteome</keyword>
<dbReference type="GO" id="GO:0005886">
    <property type="term" value="C:plasma membrane"/>
    <property type="evidence" value="ECO:0007669"/>
    <property type="project" value="UniProtKB-SubCell"/>
</dbReference>
<keyword evidence="4 7" id="KW-0812">Transmembrane</keyword>
<evidence type="ECO:0000259" key="8">
    <source>
        <dbReference type="PROSITE" id="PS50850"/>
    </source>
</evidence>
<evidence type="ECO:0000256" key="6">
    <source>
        <dbReference type="ARBA" id="ARBA00023136"/>
    </source>
</evidence>
<dbReference type="InterPro" id="IPR011701">
    <property type="entry name" value="MFS"/>
</dbReference>
<protein>
    <submittedName>
        <fullName evidence="9">MFS transporter</fullName>
    </submittedName>
</protein>
<comment type="subcellular location">
    <subcellularLocation>
        <location evidence="1">Cell membrane</location>
        <topology evidence="1">Multi-pass membrane protein</topology>
    </subcellularLocation>
</comment>
<evidence type="ECO:0000256" key="5">
    <source>
        <dbReference type="ARBA" id="ARBA00022989"/>
    </source>
</evidence>
<dbReference type="PROSITE" id="PS50850">
    <property type="entry name" value="MFS"/>
    <property type="match status" value="1"/>
</dbReference>
<gene>
    <name evidence="9" type="ORF">GNP93_12065</name>
</gene>
<evidence type="ECO:0000256" key="1">
    <source>
        <dbReference type="ARBA" id="ARBA00004651"/>
    </source>
</evidence>
<feature type="transmembrane region" description="Helical" evidence="7">
    <location>
        <begin position="119"/>
        <end position="141"/>
    </location>
</feature>
<comment type="caution">
    <text evidence="9">The sequence shown here is derived from an EMBL/GenBank/DDBJ whole genome shotgun (WGS) entry which is preliminary data.</text>
</comment>
<feature type="transmembrane region" description="Helical" evidence="7">
    <location>
        <begin position="394"/>
        <end position="412"/>
    </location>
</feature>
<keyword evidence="6 7" id="KW-0472">Membrane</keyword>
<dbReference type="AlphaFoldDB" id="A0A7X2ZBV2"/>
<evidence type="ECO:0000256" key="4">
    <source>
        <dbReference type="ARBA" id="ARBA00022692"/>
    </source>
</evidence>
<sequence>MEKTKKKKLSILFESDITADNYTMNRQSEAGDQTESKPTAKQQANAGSKGLIWEFIAIATVPLVLVLGNSMLVPILPELQEKLGISQFQSSLVITLFSVTAGLVIPISGYLSDRFSRKAIIIPSLIIYGAAGILAGLGAVWNSYTVLIVARAIQGLGAAGTAPIAMALAGDLYNDGTESKALGLTEASNGTGKVVSPILGSLLALIVWYAAFFAFPVFCLLSLLAVVFLLKEPERKNEPPKLSEYIRQIGTVMKKKGRWLVTSFVAGSVALFVLFGVLFYLSDILEAAPYHIDGVMKGLVLAIPLLGLVITSYTTGSMIKKNGSLMRVLMTIGLAVMTVSLGLCILFYNKNIYLFISLLTLSSIGTGLLLPCLNTMITGSVERDQRGMITSLYSSLRFLGVAFGPPLFGWMMDKSHQIVFITVTSLTAITLVLVFFFIKPPAKLGGS</sequence>
<feature type="transmembrane region" description="Helical" evidence="7">
    <location>
        <begin position="259"/>
        <end position="282"/>
    </location>
</feature>
<keyword evidence="5 7" id="KW-1133">Transmembrane helix</keyword>
<dbReference type="InterPro" id="IPR036259">
    <property type="entry name" value="MFS_trans_sf"/>
</dbReference>
<feature type="transmembrane region" description="Helical" evidence="7">
    <location>
        <begin position="354"/>
        <end position="373"/>
    </location>
</feature>
<dbReference type="InterPro" id="IPR050189">
    <property type="entry name" value="MFS_Efflux_Transporters"/>
</dbReference>
<keyword evidence="3" id="KW-1003">Cell membrane</keyword>
<dbReference type="Proteomes" id="UP000450917">
    <property type="component" value="Unassembled WGS sequence"/>
</dbReference>
<dbReference type="InterPro" id="IPR001958">
    <property type="entry name" value="Tet-R_TetA/multi-R_MdtG-like"/>
</dbReference>
<evidence type="ECO:0000256" key="7">
    <source>
        <dbReference type="SAM" id="Phobius"/>
    </source>
</evidence>
<dbReference type="Pfam" id="PF07690">
    <property type="entry name" value="MFS_1"/>
    <property type="match status" value="2"/>
</dbReference>
<feature type="transmembrane region" description="Helical" evidence="7">
    <location>
        <begin position="328"/>
        <end position="348"/>
    </location>
</feature>
<feature type="transmembrane region" description="Helical" evidence="7">
    <location>
        <begin position="294"/>
        <end position="316"/>
    </location>
</feature>
<feature type="transmembrane region" description="Helical" evidence="7">
    <location>
        <begin position="88"/>
        <end position="107"/>
    </location>
</feature>
<dbReference type="CDD" id="cd17474">
    <property type="entry name" value="MFS_YfmO_like"/>
    <property type="match status" value="1"/>
</dbReference>